<dbReference type="Pfam" id="PF08530">
    <property type="entry name" value="PepX_C"/>
    <property type="match status" value="1"/>
</dbReference>
<reference evidence="2" key="2">
    <citation type="submission" date="2023-01" db="EMBL/GenBank/DDBJ databases">
        <authorList>
            <person name="Petersen C."/>
        </authorList>
    </citation>
    <scope>NUCLEOTIDE SEQUENCE</scope>
    <source>
        <strain evidence="2">IBT 12815</strain>
    </source>
</reference>
<comment type="caution">
    <text evidence="2">The sequence shown here is derived from an EMBL/GenBank/DDBJ whole genome shotgun (WGS) entry which is preliminary data.</text>
</comment>
<name>A0AAD6E2M7_9EURO</name>
<accession>A0AAD6E2M7</accession>
<dbReference type="InterPro" id="IPR036291">
    <property type="entry name" value="NAD(P)-bd_dom_sf"/>
</dbReference>
<proteinExistence type="predicted"/>
<dbReference type="Pfam" id="PF00106">
    <property type="entry name" value="adh_short"/>
    <property type="match status" value="1"/>
</dbReference>
<dbReference type="InterPro" id="IPR050585">
    <property type="entry name" value="Xaa-Pro_dipeptidyl-ppase/CocE"/>
</dbReference>
<gene>
    <name evidence="2" type="ORF">N7537_008945</name>
</gene>
<keyword evidence="3" id="KW-1185">Reference proteome</keyword>
<protein>
    <submittedName>
        <fullName evidence="2">Peptidase S15/CocE/NonD C-terminal</fullName>
    </submittedName>
</protein>
<reference evidence="2" key="1">
    <citation type="journal article" date="2023" name="IMA Fungus">
        <title>Comparative genomic study of the Penicillium genus elucidates a diverse pangenome and 15 lateral gene transfer events.</title>
        <authorList>
            <person name="Petersen C."/>
            <person name="Sorensen T."/>
            <person name="Nielsen M.R."/>
            <person name="Sondergaard T.E."/>
            <person name="Sorensen J.L."/>
            <person name="Fitzpatrick D.A."/>
            <person name="Frisvad J.C."/>
            <person name="Nielsen K.L."/>
        </authorList>
    </citation>
    <scope>NUCLEOTIDE SEQUENCE</scope>
    <source>
        <strain evidence="2">IBT 12815</strain>
    </source>
</reference>
<dbReference type="GO" id="GO:0017000">
    <property type="term" value="P:antibiotic biosynthetic process"/>
    <property type="evidence" value="ECO:0007669"/>
    <property type="project" value="UniProtKB-ARBA"/>
</dbReference>
<dbReference type="RefSeq" id="XP_056752075.1">
    <property type="nucleotide sequence ID" value="XM_056899999.1"/>
</dbReference>
<dbReference type="InterPro" id="IPR002347">
    <property type="entry name" value="SDR_fam"/>
</dbReference>
<dbReference type="PANTHER" id="PTHR43056">
    <property type="entry name" value="PEPTIDASE S9 PROLYL OLIGOPEPTIDASE"/>
    <property type="match status" value="1"/>
</dbReference>
<dbReference type="InterPro" id="IPR013736">
    <property type="entry name" value="Xaa-Pro_dipept_C"/>
</dbReference>
<dbReference type="GO" id="GO:0072330">
    <property type="term" value="P:monocarboxylic acid biosynthetic process"/>
    <property type="evidence" value="ECO:0007669"/>
    <property type="project" value="UniProtKB-ARBA"/>
</dbReference>
<dbReference type="SMART" id="SM00939">
    <property type="entry name" value="PepX_C"/>
    <property type="match status" value="1"/>
</dbReference>
<dbReference type="InterPro" id="IPR008979">
    <property type="entry name" value="Galactose-bd-like_sf"/>
</dbReference>
<dbReference type="Gene3D" id="3.40.50.720">
    <property type="entry name" value="NAD(P)-binding Rossmann-like Domain"/>
    <property type="match status" value="1"/>
</dbReference>
<dbReference type="SUPFAM" id="SSF53474">
    <property type="entry name" value="alpha/beta-Hydrolases"/>
    <property type="match status" value="1"/>
</dbReference>
<feature type="domain" description="Xaa-Pro dipeptidyl-peptidase C-terminal" evidence="1">
    <location>
        <begin position="235"/>
        <end position="452"/>
    </location>
</feature>
<evidence type="ECO:0000259" key="1">
    <source>
        <dbReference type="SMART" id="SM00939"/>
    </source>
</evidence>
<dbReference type="Gene3D" id="2.60.120.260">
    <property type="entry name" value="Galactose-binding domain-like"/>
    <property type="match status" value="1"/>
</dbReference>
<dbReference type="SUPFAM" id="SSF51735">
    <property type="entry name" value="NAD(P)-binding Rossmann-fold domains"/>
    <property type="match status" value="1"/>
</dbReference>
<organism evidence="2 3">
    <name type="scientific">Penicillium hordei</name>
    <dbReference type="NCBI Taxonomy" id="40994"/>
    <lineage>
        <taxon>Eukaryota</taxon>
        <taxon>Fungi</taxon>
        <taxon>Dikarya</taxon>
        <taxon>Ascomycota</taxon>
        <taxon>Pezizomycotina</taxon>
        <taxon>Eurotiomycetes</taxon>
        <taxon>Eurotiomycetidae</taxon>
        <taxon>Eurotiales</taxon>
        <taxon>Aspergillaceae</taxon>
        <taxon>Penicillium</taxon>
    </lineage>
</organism>
<evidence type="ECO:0000313" key="3">
    <source>
        <dbReference type="Proteomes" id="UP001213799"/>
    </source>
</evidence>
<sequence length="459" mass="51212">MMGSTRVALVTGASRGVGAAVARTLAAQGNTRIVINYHNNVTAAAQLIAEMSELSELRSQYGDGTVGNERPWFTADIVSRAEMTQLVQQTVDVVVSNDWGQGFHDEKIQAVEEKNVLKRLATPEDVAEHKTDSTSFPYIEQNVTVRPKVAGGLICCNVYRSETDAYVPVILTYRPYGKDIHYEILHPYSNRRDQTQDNVANRFRDERYYISKEYNMGDIQVPVISVANWGGICLHLRGNIEGWTWAGSPLKYLRFITGRHNLPFYYHAEAVVQCSFLDAFLKGEDLKDLPVTKISYFALGTFDNPQLLRFETEPFTEQTEITGHIVAHLNASFAPNPGSEIIPSNIDLFLTLRHISPASQEVFYTAPSIATAPRLSTDVEPVIVGDIYVVDVEIWPTNVVVEHGDKIVLEVASGDTQGCGIFQHDSPIDQAKEKFHGLNHIHFGCQFQNYVSLPIIPPK</sequence>
<dbReference type="EMBL" id="JAQJAE010000004">
    <property type="protein sequence ID" value="KAJ5598861.1"/>
    <property type="molecule type" value="Genomic_DNA"/>
</dbReference>
<dbReference type="PANTHER" id="PTHR43056:SF10">
    <property type="entry name" value="COCE_NOND FAMILY, PUTATIVE (AFU_ORTHOLOGUE AFUA_7G00600)-RELATED"/>
    <property type="match status" value="1"/>
</dbReference>
<evidence type="ECO:0000313" key="2">
    <source>
        <dbReference type="EMBL" id="KAJ5598861.1"/>
    </source>
</evidence>
<dbReference type="AlphaFoldDB" id="A0AAD6E2M7"/>
<dbReference type="InterPro" id="IPR029058">
    <property type="entry name" value="AB_hydrolase_fold"/>
</dbReference>
<dbReference type="GeneID" id="81590241"/>
<dbReference type="Proteomes" id="UP001213799">
    <property type="component" value="Unassembled WGS sequence"/>
</dbReference>
<dbReference type="GO" id="GO:0008239">
    <property type="term" value="F:dipeptidyl-peptidase activity"/>
    <property type="evidence" value="ECO:0007669"/>
    <property type="project" value="InterPro"/>
</dbReference>
<dbReference type="SUPFAM" id="SSF49785">
    <property type="entry name" value="Galactose-binding domain-like"/>
    <property type="match status" value="1"/>
</dbReference>